<dbReference type="GO" id="GO:0016020">
    <property type="term" value="C:membrane"/>
    <property type="evidence" value="ECO:0007669"/>
    <property type="project" value="UniProtKB-SubCell"/>
</dbReference>
<proteinExistence type="predicted"/>
<feature type="compositionally biased region" description="Basic and acidic residues" evidence="5">
    <location>
        <begin position="293"/>
        <end position="302"/>
    </location>
</feature>
<keyword evidence="10" id="KW-1185">Reference proteome</keyword>
<keyword evidence="3 6" id="KW-1133">Transmembrane helix</keyword>
<feature type="transmembrane region" description="Helical" evidence="6">
    <location>
        <begin position="123"/>
        <end position="144"/>
    </location>
</feature>
<evidence type="ECO:0000259" key="7">
    <source>
        <dbReference type="Pfam" id="PF07782"/>
    </source>
</evidence>
<feature type="domain" description="E3 ubiquitin-protein ligase DCST1-like C-terminal" evidence="8">
    <location>
        <begin position="220"/>
        <end position="267"/>
    </location>
</feature>
<evidence type="ECO:0008006" key="11">
    <source>
        <dbReference type="Google" id="ProtNLM"/>
    </source>
</evidence>
<evidence type="ECO:0000313" key="10">
    <source>
        <dbReference type="Proteomes" id="UP000694388"/>
    </source>
</evidence>
<evidence type="ECO:0000256" key="1">
    <source>
        <dbReference type="ARBA" id="ARBA00004141"/>
    </source>
</evidence>
<evidence type="ECO:0000259" key="8">
    <source>
        <dbReference type="Pfam" id="PF26037"/>
    </source>
</evidence>
<keyword evidence="2 6" id="KW-0812">Transmembrane</keyword>
<dbReference type="Ensembl" id="ENSEBUT00000015240.1">
    <property type="protein sequence ID" value="ENSEBUP00000014664.1"/>
    <property type="gene ID" value="ENSEBUG00000009243.1"/>
</dbReference>
<organism evidence="9 10">
    <name type="scientific">Eptatretus burgeri</name>
    <name type="common">Inshore hagfish</name>
    <dbReference type="NCBI Taxonomy" id="7764"/>
    <lineage>
        <taxon>Eukaryota</taxon>
        <taxon>Metazoa</taxon>
        <taxon>Chordata</taxon>
        <taxon>Craniata</taxon>
        <taxon>Vertebrata</taxon>
        <taxon>Cyclostomata</taxon>
        <taxon>Myxini</taxon>
        <taxon>Myxiniformes</taxon>
        <taxon>Myxinidae</taxon>
        <taxon>Eptatretinae</taxon>
        <taxon>Eptatretus</taxon>
    </lineage>
</organism>
<sequence>MKKNQLSLPLLYLGAVSPFLTPLEKRRLLLRMLYWLAFFLFTIFIIMIDYSTYWMLAKMQHFLQGDIVAQTPTQIAIKVHGTGVISDIYREMVKSYDTLQKTRFTIISIKCSPIPSPVDLNSYYIIGLIYGIALFMNIFEAYGLRFRRAICAKYYPEREQHRIMFLYNEILTQRHGVLKQMWRTIRRKGKYGGHTNFLQILATRIRFLRPLVAFMGTTTQYCLACGASATRANINTFQNCIKPGCKGFYCSDCFGKLGSKCTLCLNPLDYGDESGFSEVVDSSDEELCRRVKVDTKNMDHQSGRPSSESESYDLSESEVKFAYQKTSHYSKEVRNHDACPLQPSKHKYEDLLKESDIVSGPSGPESDLEVTDNEDEKTESEESEEDEEDGKVKSVEMES</sequence>
<keyword evidence="4 6" id="KW-0472">Membrane</keyword>
<dbReference type="Pfam" id="PF26037">
    <property type="entry name" value="zf-RING_DCST1_C"/>
    <property type="match status" value="1"/>
</dbReference>
<evidence type="ECO:0000256" key="5">
    <source>
        <dbReference type="SAM" id="MobiDB-lite"/>
    </source>
</evidence>
<comment type="subcellular location">
    <subcellularLocation>
        <location evidence="1">Membrane</location>
        <topology evidence="1">Multi-pass membrane protein</topology>
    </subcellularLocation>
</comment>
<feature type="region of interest" description="Disordered" evidence="5">
    <location>
        <begin position="293"/>
        <end position="315"/>
    </location>
</feature>
<dbReference type="InterPro" id="IPR012858">
    <property type="entry name" value="DC_STAMP-like"/>
</dbReference>
<evidence type="ECO:0000256" key="2">
    <source>
        <dbReference type="ARBA" id="ARBA00022692"/>
    </source>
</evidence>
<feature type="compositionally biased region" description="Basic and acidic residues" evidence="5">
    <location>
        <begin position="346"/>
        <end position="356"/>
    </location>
</feature>
<evidence type="ECO:0000256" key="6">
    <source>
        <dbReference type="SAM" id="Phobius"/>
    </source>
</evidence>
<accession>A0A8C4QGJ3</accession>
<dbReference type="InterPro" id="IPR051856">
    <property type="entry name" value="CSR-E3_Ligase_Protein"/>
</dbReference>
<dbReference type="GeneTree" id="ENSGT00940000153269"/>
<feature type="domain" description="Dendritic cell-specific transmembrane protein-like" evidence="7">
    <location>
        <begin position="12"/>
        <end position="167"/>
    </location>
</feature>
<feature type="compositionally biased region" description="Acidic residues" evidence="5">
    <location>
        <begin position="366"/>
        <end position="389"/>
    </location>
</feature>
<feature type="region of interest" description="Disordered" evidence="5">
    <location>
        <begin position="332"/>
        <end position="399"/>
    </location>
</feature>
<evidence type="ECO:0000256" key="3">
    <source>
        <dbReference type="ARBA" id="ARBA00022989"/>
    </source>
</evidence>
<dbReference type="Proteomes" id="UP000694388">
    <property type="component" value="Unplaced"/>
</dbReference>
<evidence type="ECO:0000313" key="9">
    <source>
        <dbReference type="Ensembl" id="ENSEBUP00000014664.1"/>
    </source>
</evidence>
<feature type="compositionally biased region" description="Basic and acidic residues" evidence="5">
    <location>
        <begin position="390"/>
        <end position="399"/>
    </location>
</feature>
<dbReference type="InterPro" id="IPR058842">
    <property type="entry name" value="DCST1_C"/>
</dbReference>
<dbReference type="AlphaFoldDB" id="A0A8C4QGJ3"/>
<dbReference type="PANTHER" id="PTHR21041">
    <property type="entry name" value="DENDRITIC CELL-SPECIFIC TRANSMEMBRANE PROTEIN"/>
    <property type="match status" value="1"/>
</dbReference>
<reference evidence="9" key="2">
    <citation type="submission" date="2025-09" db="UniProtKB">
        <authorList>
            <consortium name="Ensembl"/>
        </authorList>
    </citation>
    <scope>IDENTIFICATION</scope>
</reference>
<reference evidence="9" key="1">
    <citation type="submission" date="2025-08" db="UniProtKB">
        <authorList>
            <consortium name="Ensembl"/>
        </authorList>
    </citation>
    <scope>IDENTIFICATION</scope>
</reference>
<name>A0A8C4QGJ3_EPTBU</name>
<dbReference type="PANTHER" id="PTHR21041:SF6">
    <property type="entry name" value="DC-STAMP DOMAIN-CONTAINING PROTEIN 2"/>
    <property type="match status" value="1"/>
</dbReference>
<evidence type="ECO:0000256" key="4">
    <source>
        <dbReference type="ARBA" id="ARBA00023136"/>
    </source>
</evidence>
<feature type="transmembrane region" description="Helical" evidence="6">
    <location>
        <begin position="35"/>
        <end position="56"/>
    </location>
</feature>
<protein>
    <recommendedName>
        <fullName evidence="11">Dendritic cell-specific transmembrane protein-like domain-containing protein</fullName>
    </recommendedName>
</protein>
<dbReference type="Pfam" id="PF07782">
    <property type="entry name" value="DC_STAMP"/>
    <property type="match status" value="1"/>
</dbReference>